<dbReference type="SUPFAM" id="SSF50978">
    <property type="entry name" value="WD40 repeat-like"/>
    <property type="match status" value="1"/>
</dbReference>
<comment type="subcellular location">
    <subcellularLocation>
        <location evidence="1">Cytoplasm</location>
    </subcellularLocation>
</comment>
<dbReference type="PROSITE" id="PS51394">
    <property type="entry name" value="PFU"/>
    <property type="match status" value="1"/>
</dbReference>
<dbReference type="GO" id="GO:0043130">
    <property type="term" value="F:ubiquitin binding"/>
    <property type="evidence" value="ECO:0007669"/>
    <property type="project" value="TreeGrafter"/>
</dbReference>
<dbReference type="InterPro" id="IPR015155">
    <property type="entry name" value="PFU"/>
</dbReference>
<dbReference type="InterPro" id="IPR038122">
    <property type="entry name" value="PFU_sf"/>
</dbReference>
<evidence type="ECO:0000256" key="4">
    <source>
        <dbReference type="ARBA" id="ARBA00022737"/>
    </source>
</evidence>
<dbReference type="FunFam" id="3.40.50.300:FF:002182">
    <property type="entry name" value="Bifunctional polynucleotide phosphatase/kinase"/>
    <property type="match status" value="1"/>
</dbReference>
<keyword evidence="2" id="KW-0963">Cytoplasm</keyword>
<dbReference type="Gene3D" id="3.40.50.300">
    <property type="entry name" value="P-loop containing nucleotide triphosphate hydrolases"/>
    <property type="match status" value="1"/>
</dbReference>
<dbReference type="SUPFAM" id="SSF52540">
    <property type="entry name" value="P-loop containing nucleoside triphosphate hydrolases"/>
    <property type="match status" value="1"/>
</dbReference>
<dbReference type="Gene3D" id="3.10.20.870">
    <property type="entry name" value="PFU (PLAA family ubiquitin binding), C-terminal domain"/>
    <property type="match status" value="1"/>
</dbReference>
<dbReference type="PROSITE" id="PS50294">
    <property type="entry name" value="WD_REPEATS_REGION"/>
    <property type="match status" value="1"/>
</dbReference>
<dbReference type="InterPro" id="IPR036412">
    <property type="entry name" value="HAD-like_sf"/>
</dbReference>
<dbReference type="PROSITE" id="PS00678">
    <property type="entry name" value="WD_REPEATS_1"/>
    <property type="match status" value="1"/>
</dbReference>
<dbReference type="GO" id="GO:0010992">
    <property type="term" value="P:ubiquitin recycling"/>
    <property type="evidence" value="ECO:0007669"/>
    <property type="project" value="TreeGrafter"/>
</dbReference>
<dbReference type="Gene3D" id="3.40.50.1000">
    <property type="entry name" value="HAD superfamily/HAD-like"/>
    <property type="match status" value="1"/>
</dbReference>
<dbReference type="InterPro" id="IPR013535">
    <property type="entry name" value="PUL_dom"/>
</dbReference>
<dbReference type="InterPro" id="IPR019775">
    <property type="entry name" value="WD40_repeat_CS"/>
</dbReference>
<dbReference type="PANTHER" id="PTHR19849:SF0">
    <property type="entry name" value="PHOSPHOLIPASE A-2-ACTIVATING PROTEIN"/>
    <property type="match status" value="1"/>
</dbReference>
<accession>W7FK80</accession>
<dbReference type="InterPro" id="IPR015943">
    <property type="entry name" value="WD40/YVTN_repeat-like_dom_sf"/>
</dbReference>
<feature type="domain" description="PUL" evidence="7">
    <location>
        <begin position="615"/>
        <end position="893"/>
    </location>
</feature>
<dbReference type="OrthoDB" id="538223at2759"/>
<evidence type="ECO:0000256" key="1">
    <source>
        <dbReference type="ARBA" id="ARBA00004496"/>
    </source>
</evidence>
<dbReference type="InterPro" id="IPR027417">
    <property type="entry name" value="P-loop_NTPase"/>
</dbReference>
<dbReference type="InterPro" id="IPR013954">
    <property type="entry name" value="PNK3P"/>
</dbReference>
<feature type="repeat" description="WD" evidence="5">
    <location>
        <begin position="157"/>
        <end position="197"/>
    </location>
</feature>
<dbReference type="InterPro" id="IPR023214">
    <property type="entry name" value="HAD_sf"/>
</dbReference>
<dbReference type="Gene3D" id="1.25.10.10">
    <property type="entry name" value="Leucine-rich Repeat Variant"/>
    <property type="match status" value="1"/>
</dbReference>
<evidence type="ECO:0000256" key="3">
    <source>
        <dbReference type="ARBA" id="ARBA00022574"/>
    </source>
</evidence>
<evidence type="ECO:0000259" key="6">
    <source>
        <dbReference type="PROSITE" id="PS51394"/>
    </source>
</evidence>
<dbReference type="InterPro" id="IPR006549">
    <property type="entry name" value="HAD-SF_hydro_IIIA"/>
</dbReference>
<dbReference type="InterPro" id="IPR001680">
    <property type="entry name" value="WD40_rpt"/>
</dbReference>
<sequence>MADKEYELRGFLVGHKKGIRCLSTIYSDLFEELKDRNFLFEYIISADYNGTIFVWKRFENKKGVEDVKKISNEKKDECNELLYDDNFKLYKKIEIHEKIVYSLCYSKYIGIKELQKICDEHDEEKYIHIEDHLHIYSGGYDKNIYLFSLNGFIELVLEGHKNSVCSIVEKSKDILISGDWNGQVIIWKIEMNKLNENCSFNNVTKNKNDNNNNNNNNNKYDNNYKLNGQFNKGDVINKNNSLDSNKYRYSILKIIDNHKHAVYVTCINDFILTLSQDNILKMWDVEGNKINEIQDIHKDSVRDIILFNNNNNVITFSNDENIHIYDMNFVLLKQYKGHNGFIFYVCVNEKDKIMISCGDDKTIKFWCIQDIYEYMEIFLKNKSLDDHISFFKNKNNQTYNCLQTINLTDTMWNVKLLRNHDIVSACNDSYIRIYTNKKDKQLSRNIIQMIDNKYSKKEDILNEKNQNEYVHDISNIQNVVGKEGDIKVFKNQNKYEAYKYEKNQWILIGDVIDDVNTNKKFYIGDDIFEQGYYDELFSIDIGSDHIKILPYNKKDNIHLIAEKFCKRENISISHIKSIVDFINQNCNVNNNNNNNNNNNSVHNNQNDNLIKKKKKFNTILNVITIQQAALDKILDKIKEFNSILLQQNNQYKLNNDEINSISNIIKIYKTNIKTSYLFNTTDINVTTKIFNWSSDHIFPIIDLFRILVLNKNCDFLYNNKYSFNAFKLVYDCISYYINNYDNQNHTNKLDSLLLCSLRFYLNMFYLSTPRYFMFKKYNFVLKQINQIQSKNNNIILLLFRIFFNYIITLNENNDKELRKILFEQIHNFSKFISDPDTLYTYSLCFHTSSEIYTKQTYEFINKYNFEDSLLYRIVKDKEDKIYKKIFSFDLDNTLILSRGFFKPAQNEKDYIFYSDIIEFLKKKHEENYKIMIFSNQKGVSSGKLSLSNLINRVDDIIEKIGLPLECYLALKNDKYRKPRIGMYLFATQNYKQNLDEVIYVGDNANRIYDEKFKQEFINHLKYIYSKNNVNININDIYKRLKKDYTDTDLKFALNINAKFYTPEDLFLNIKNHISTDFLFNPKYFNKELNEQENINKKNNHFYEICMKDYHSQNENINNKKNNTNNNIIPNNQYTTNEKYIPPNDQQKLIILIGPPGCGKTFLCTNYFSTYIRINMEEYKTISKCIQVLKEKLLQRKNVIIDNVNSLIKNRLLYINEAKKINQNIEIRLIYFNYSKELIIHLNTFKLITDKTNKFNDVPTIAIHSFYKYVQEPSKDENVDHIIVLKDENFVPTKFESEEQKKLFFMYLN</sequence>
<evidence type="ECO:0000259" key="7">
    <source>
        <dbReference type="PROSITE" id="PS51396"/>
    </source>
</evidence>
<dbReference type="GO" id="GO:0005737">
    <property type="term" value="C:cytoplasm"/>
    <property type="evidence" value="ECO:0007669"/>
    <property type="project" value="UniProtKB-SubCell"/>
</dbReference>
<dbReference type="PROSITE" id="PS50082">
    <property type="entry name" value="WD_REPEATS_2"/>
    <property type="match status" value="2"/>
</dbReference>
<dbReference type="InterPro" id="IPR036322">
    <property type="entry name" value="WD40_repeat_dom_sf"/>
</dbReference>
<dbReference type="Gene3D" id="2.130.10.10">
    <property type="entry name" value="YVTN repeat-like/Quinoprotein amine dehydrogenase"/>
    <property type="match status" value="2"/>
</dbReference>
<dbReference type="Pfam" id="PF00400">
    <property type="entry name" value="WD40"/>
    <property type="match status" value="2"/>
</dbReference>
<evidence type="ECO:0000256" key="2">
    <source>
        <dbReference type="ARBA" id="ARBA00022490"/>
    </source>
</evidence>
<dbReference type="NCBIfam" id="TIGR01662">
    <property type="entry name" value="HAD-SF-IIIA"/>
    <property type="match status" value="1"/>
</dbReference>
<dbReference type="Pfam" id="PF08645">
    <property type="entry name" value="PNK3P"/>
    <property type="match status" value="1"/>
</dbReference>
<keyword evidence="3 5" id="KW-0853">WD repeat</keyword>
<dbReference type="PROSITE" id="PS51396">
    <property type="entry name" value="PUL"/>
    <property type="match status" value="1"/>
</dbReference>
<dbReference type="Pfam" id="PF08324">
    <property type="entry name" value="PUL"/>
    <property type="match status" value="1"/>
</dbReference>
<proteinExistence type="predicted"/>
<dbReference type="Pfam" id="PF09070">
    <property type="entry name" value="PFU"/>
    <property type="match status" value="1"/>
</dbReference>
<dbReference type="GO" id="GO:0043161">
    <property type="term" value="P:proteasome-mediated ubiquitin-dependent protein catabolic process"/>
    <property type="evidence" value="ECO:0007669"/>
    <property type="project" value="TreeGrafter"/>
</dbReference>
<protein>
    <submittedName>
        <fullName evidence="8">DNA 3'-phosphatase</fullName>
    </submittedName>
</protein>
<gene>
    <name evidence="8" type="ORF">PFAG_04988</name>
</gene>
<dbReference type="EMBL" id="KE123509">
    <property type="protein sequence ID" value="EUT80347.1"/>
    <property type="molecule type" value="Genomic_DNA"/>
</dbReference>
<organism evidence="8">
    <name type="scientific">Plasmodium falciparum Santa Lucia</name>
    <dbReference type="NCBI Taxonomy" id="478859"/>
    <lineage>
        <taxon>Eukaryota</taxon>
        <taxon>Sar</taxon>
        <taxon>Alveolata</taxon>
        <taxon>Apicomplexa</taxon>
        <taxon>Aconoidasida</taxon>
        <taxon>Haemosporida</taxon>
        <taxon>Plasmodiidae</taxon>
        <taxon>Plasmodium</taxon>
        <taxon>Plasmodium (Laverania)</taxon>
    </lineage>
</organism>
<dbReference type="PANTHER" id="PTHR19849">
    <property type="entry name" value="PHOSPHOLIPASE A-2-ACTIVATING PROTEIN"/>
    <property type="match status" value="1"/>
</dbReference>
<evidence type="ECO:0000313" key="8">
    <source>
        <dbReference type="EMBL" id="EUT80347.1"/>
    </source>
</evidence>
<dbReference type="Proteomes" id="UP000030666">
    <property type="component" value="Unassembled WGS sequence"/>
</dbReference>
<feature type="domain" description="PFU" evidence="6">
    <location>
        <begin position="497"/>
        <end position="596"/>
    </location>
</feature>
<feature type="repeat" description="WD" evidence="5">
    <location>
        <begin position="335"/>
        <end position="366"/>
    </location>
</feature>
<dbReference type="GO" id="GO:0005634">
    <property type="term" value="C:nucleus"/>
    <property type="evidence" value="ECO:0007669"/>
    <property type="project" value="TreeGrafter"/>
</dbReference>
<dbReference type="SUPFAM" id="SSF56784">
    <property type="entry name" value="HAD-like"/>
    <property type="match status" value="1"/>
</dbReference>
<dbReference type="SMART" id="SM00320">
    <property type="entry name" value="WD40"/>
    <property type="match status" value="7"/>
</dbReference>
<name>W7FK80_PLAFA</name>
<evidence type="ECO:0000256" key="5">
    <source>
        <dbReference type="PROSITE-ProRule" id="PRU00221"/>
    </source>
</evidence>
<dbReference type="InterPro" id="IPR011989">
    <property type="entry name" value="ARM-like"/>
</dbReference>
<reference evidence="8" key="1">
    <citation type="submission" date="2013-02" db="EMBL/GenBank/DDBJ databases">
        <title>The Genome Sequence of Plasmodium falciparum Santa Lucia.</title>
        <authorList>
            <consortium name="The Broad Institute Genome Sequencing Platform"/>
            <consortium name="The Broad Institute Genome Sequencing Center for Infectious Disease"/>
            <person name="Neafsey D."/>
            <person name="Cheeseman I."/>
            <person name="Volkman S."/>
            <person name="Adams J."/>
            <person name="Walker B."/>
            <person name="Young S.K."/>
            <person name="Zeng Q."/>
            <person name="Gargeya S."/>
            <person name="Fitzgerald M."/>
            <person name="Haas B."/>
            <person name="Abouelleil A."/>
            <person name="Alvarado L."/>
            <person name="Arachchi H.M."/>
            <person name="Berlin A.M."/>
            <person name="Chapman S.B."/>
            <person name="Dewar J."/>
            <person name="Goldberg J."/>
            <person name="Griggs A."/>
            <person name="Gujja S."/>
            <person name="Hansen M."/>
            <person name="Howarth C."/>
            <person name="Imamovic A."/>
            <person name="Larimer J."/>
            <person name="McCowan C."/>
            <person name="Murphy C."/>
            <person name="Neiman D."/>
            <person name="Pearson M."/>
            <person name="Priest M."/>
            <person name="Roberts A."/>
            <person name="Saif S."/>
            <person name="Shea T."/>
            <person name="Sisk P."/>
            <person name="Sykes S."/>
            <person name="Wortman J."/>
            <person name="Nusbaum C."/>
            <person name="Birren B."/>
        </authorList>
    </citation>
    <scope>NUCLEOTIDE SEQUENCE [LARGE SCALE GENOMIC DNA]</scope>
    <source>
        <strain evidence="8">Santa Lucia</strain>
    </source>
</reference>
<keyword evidence="4" id="KW-0677">Repeat</keyword>